<organism evidence="2 3">
    <name type="scientific">Castilleja foliolosa</name>
    <dbReference type="NCBI Taxonomy" id="1961234"/>
    <lineage>
        <taxon>Eukaryota</taxon>
        <taxon>Viridiplantae</taxon>
        <taxon>Streptophyta</taxon>
        <taxon>Embryophyta</taxon>
        <taxon>Tracheophyta</taxon>
        <taxon>Spermatophyta</taxon>
        <taxon>Magnoliopsida</taxon>
        <taxon>eudicotyledons</taxon>
        <taxon>Gunneridae</taxon>
        <taxon>Pentapetalae</taxon>
        <taxon>asterids</taxon>
        <taxon>lamiids</taxon>
        <taxon>Lamiales</taxon>
        <taxon>Orobanchaceae</taxon>
        <taxon>Pedicularideae</taxon>
        <taxon>Castillejinae</taxon>
        <taxon>Castilleja</taxon>
    </lineage>
</organism>
<accession>A0ABD3BM36</accession>
<dbReference type="EMBL" id="JAVIJP010000080">
    <property type="protein sequence ID" value="KAL3618538.1"/>
    <property type="molecule type" value="Genomic_DNA"/>
</dbReference>
<keyword evidence="3" id="KW-1185">Reference proteome</keyword>
<feature type="compositionally biased region" description="Pro residues" evidence="1">
    <location>
        <begin position="8"/>
        <end position="18"/>
    </location>
</feature>
<feature type="region of interest" description="Disordered" evidence="1">
    <location>
        <begin position="1"/>
        <end position="20"/>
    </location>
</feature>
<evidence type="ECO:0000313" key="3">
    <source>
        <dbReference type="Proteomes" id="UP001632038"/>
    </source>
</evidence>
<name>A0ABD3BM36_9LAMI</name>
<sequence length="87" mass="9117">MKTKGIPTMPPIASPPLLPVGAASRAGLGTAVAKDTEDEQSDGETHRLLVLGGCVLSTWWKNVYADGERASGLSWPSPWARSSALVT</sequence>
<evidence type="ECO:0000256" key="1">
    <source>
        <dbReference type="SAM" id="MobiDB-lite"/>
    </source>
</evidence>
<comment type="caution">
    <text evidence="2">The sequence shown here is derived from an EMBL/GenBank/DDBJ whole genome shotgun (WGS) entry which is preliminary data.</text>
</comment>
<reference evidence="3" key="1">
    <citation type="journal article" date="2024" name="IScience">
        <title>Strigolactones Initiate the Formation of Haustorium-like Structures in Castilleja.</title>
        <authorList>
            <person name="Buerger M."/>
            <person name="Peterson D."/>
            <person name="Chory J."/>
        </authorList>
    </citation>
    <scope>NUCLEOTIDE SEQUENCE [LARGE SCALE GENOMIC DNA]</scope>
</reference>
<dbReference type="Proteomes" id="UP001632038">
    <property type="component" value="Unassembled WGS sequence"/>
</dbReference>
<protein>
    <submittedName>
        <fullName evidence="2">Uncharacterized protein</fullName>
    </submittedName>
</protein>
<proteinExistence type="predicted"/>
<dbReference type="AlphaFoldDB" id="A0ABD3BM36"/>
<evidence type="ECO:0000313" key="2">
    <source>
        <dbReference type="EMBL" id="KAL3618538.1"/>
    </source>
</evidence>
<gene>
    <name evidence="2" type="ORF">CASFOL_037620</name>
</gene>